<evidence type="ECO:0000313" key="3">
    <source>
        <dbReference type="Proteomes" id="UP001549099"/>
    </source>
</evidence>
<dbReference type="CDD" id="cd07041">
    <property type="entry name" value="STAS_RsbR_RsbS_like"/>
    <property type="match status" value="1"/>
</dbReference>
<dbReference type="InterPro" id="IPR036513">
    <property type="entry name" value="STAS_dom_sf"/>
</dbReference>
<organism evidence="2 3">
    <name type="scientific">Bhargavaea ullalensis</name>
    <dbReference type="NCBI Taxonomy" id="1265685"/>
    <lineage>
        <taxon>Bacteria</taxon>
        <taxon>Bacillati</taxon>
        <taxon>Bacillota</taxon>
        <taxon>Bacilli</taxon>
        <taxon>Bacillales</taxon>
        <taxon>Caryophanaceae</taxon>
        <taxon>Bhargavaea</taxon>
    </lineage>
</organism>
<dbReference type="Gene3D" id="3.30.750.24">
    <property type="entry name" value="STAS domain"/>
    <property type="match status" value="1"/>
</dbReference>
<comment type="caution">
    <text evidence="2">The sequence shown here is derived from an EMBL/GenBank/DDBJ whole genome shotgun (WGS) entry which is preliminary data.</text>
</comment>
<evidence type="ECO:0000259" key="1">
    <source>
        <dbReference type="PROSITE" id="PS50801"/>
    </source>
</evidence>
<dbReference type="InterPro" id="IPR002645">
    <property type="entry name" value="STAS_dom"/>
</dbReference>
<dbReference type="EMBL" id="JBEPLW010000010">
    <property type="protein sequence ID" value="MET3575692.1"/>
    <property type="molecule type" value="Genomic_DNA"/>
</dbReference>
<dbReference type="RefSeq" id="WP_354197064.1">
    <property type="nucleotide sequence ID" value="NZ_JBEPLW010000010.1"/>
</dbReference>
<reference evidence="2 3" key="1">
    <citation type="submission" date="2024-06" db="EMBL/GenBank/DDBJ databases">
        <title>Genomic Encyclopedia of Type Strains, Phase IV (KMG-IV): sequencing the most valuable type-strain genomes for metagenomic binning, comparative biology and taxonomic classification.</title>
        <authorList>
            <person name="Goeker M."/>
        </authorList>
    </citation>
    <scope>NUCLEOTIDE SEQUENCE [LARGE SCALE GENOMIC DNA]</scope>
    <source>
        <strain evidence="2 3">DSM 26128</strain>
    </source>
</reference>
<dbReference type="PANTHER" id="PTHR33745">
    <property type="entry name" value="RSBT ANTAGONIST PROTEIN RSBS-RELATED"/>
    <property type="match status" value="1"/>
</dbReference>
<dbReference type="InterPro" id="IPR051932">
    <property type="entry name" value="Bact_StressResp_Reg"/>
</dbReference>
<proteinExistence type="predicted"/>
<feature type="domain" description="STAS" evidence="1">
    <location>
        <begin position="37"/>
        <end position="145"/>
    </location>
</feature>
<dbReference type="SUPFAM" id="SSF52091">
    <property type="entry name" value="SpoIIaa-like"/>
    <property type="match status" value="1"/>
</dbReference>
<name>A0ABV2GCD0_9BACL</name>
<gene>
    <name evidence="2" type="ORF">ABID49_001597</name>
</gene>
<dbReference type="PROSITE" id="PS50801">
    <property type="entry name" value="STAS"/>
    <property type="match status" value="1"/>
</dbReference>
<sequence length="162" mass="17757">MDEKHLKTTIARLNDQVSSLEKQIEEAHIPIIPSILPNTILIPFAGELSPDRLDRAVTKILNHAAQSRTDSAIVDFTALSLNMVDDLTVLGSFIENLTASLGLMGIRVIVVGISPQFARELVNSGLPIIQHLKAFATFKTALEHLMKIKGLALISVNDQNQR</sequence>
<keyword evidence="3" id="KW-1185">Reference proteome</keyword>
<protein>
    <submittedName>
        <fullName evidence="2">RsbT co-antagonist protein RsbR</fullName>
    </submittedName>
</protein>
<evidence type="ECO:0000313" key="2">
    <source>
        <dbReference type="EMBL" id="MET3575692.1"/>
    </source>
</evidence>
<dbReference type="Proteomes" id="UP001549099">
    <property type="component" value="Unassembled WGS sequence"/>
</dbReference>
<accession>A0ABV2GCD0</accession>